<organism evidence="1 2">
    <name type="scientific">Candidatus Hakubella thermalkaliphila</name>
    <dbReference type="NCBI Taxonomy" id="2754717"/>
    <lineage>
        <taxon>Bacteria</taxon>
        <taxon>Bacillati</taxon>
        <taxon>Actinomycetota</taxon>
        <taxon>Actinomycetota incertae sedis</taxon>
        <taxon>Candidatus Hakubellales</taxon>
        <taxon>Candidatus Hakubellaceae</taxon>
        <taxon>Candidatus Hakubella</taxon>
    </lineage>
</organism>
<evidence type="ECO:0000313" key="2">
    <source>
        <dbReference type="Proteomes" id="UP000543224"/>
    </source>
</evidence>
<proteinExistence type="predicted"/>
<comment type="caution">
    <text evidence="1">The sequence shown here is derived from an EMBL/GenBank/DDBJ whole genome shotgun (WGS) entry which is preliminary data.</text>
</comment>
<reference evidence="1 2" key="1">
    <citation type="journal article" date="2020" name="Front. Microbiol.">
        <title>Single-cell genomics of novel Actinobacteria with the Wood-Ljungdahl pathway discovered in a serpentinizing system.</title>
        <authorList>
            <person name="Merino N."/>
            <person name="Kawai M."/>
            <person name="Boyd E.S."/>
            <person name="Colman D.R."/>
            <person name="McGlynn S.E."/>
            <person name="Nealson K.H."/>
            <person name="Kurokawa K."/>
            <person name="Hongoh Y."/>
        </authorList>
    </citation>
    <scope>NUCLEOTIDE SEQUENCE [LARGE SCALE GENOMIC DNA]</scope>
    <source>
        <strain evidence="1 2">S25</strain>
    </source>
</reference>
<name>A0A6V8NZ22_9ACTN</name>
<protein>
    <submittedName>
        <fullName evidence="1">Uncharacterized protein</fullName>
    </submittedName>
</protein>
<sequence length="57" mass="6529">LVNAVDARRIIMPDRRTFGSTERGKNPMLCYISYNISGTCPKIMNKNLFKAYYIGLL</sequence>
<dbReference type="EMBL" id="BLRX01000062">
    <property type="protein sequence ID" value="GFP25273.1"/>
    <property type="molecule type" value="Genomic_DNA"/>
</dbReference>
<feature type="non-terminal residue" evidence="1">
    <location>
        <position position="1"/>
    </location>
</feature>
<evidence type="ECO:0000313" key="1">
    <source>
        <dbReference type="EMBL" id="GFP25273.1"/>
    </source>
</evidence>
<dbReference type="AlphaFoldDB" id="A0A6V8NZ22"/>
<gene>
    <name evidence="1" type="ORF">HKBW3S25_00731</name>
</gene>
<accession>A0A6V8NZ22</accession>
<dbReference type="Proteomes" id="UP000543224">
    <property type="component" value="Unassembled WGS sequence"/>
</dbReference>